<proteinExistence type="predicted"/>
<evidence type="ECO:0000313" key="1">
    <source>
        <dbReference type="EMBL" id="CNG65747.1"/>
    </source>
</evidence>
<reference evidence="1 2" key="1">
    <citation type="submission" date="2015-03" db="EMBL/GenBank/DDBJ databases">
        <authorList>
            <person name="Murphy D."/>
        </authorList>
    </citation>
    <scope>NUCLEOTIDE SEQUENCE [LARGE SCALE GENOMIC DNA]</scope>
    <source>
        <strain evidence="1 2">BR165/97</strain>
    </source>
</reference>
<accession>A0A0T9N0P6</accession>
<evidence type="ECO:0000313" key="2">
    <source>
        <dbReference type="Proteomes" id="UP000038750"/>
    </source>
</evidence>
<dbReference type="OrthoDB" id="6631139at2"/>
<sequence length="430" mass="45196">MNIFSFYEDENKQFIDDTLRFNSKSEKQIDPGFISLEDTIVEPIRGIDRGLNKVAFAASQGVSTLLSPVAQAIDKATGTNANAFFDGSWTEGFRKTAEIQAPEATVTTTAGQILNGLGDVMSRAIGGTVAAGPLGGAVLAGGTEAIFANEEGLRKGLDPLTAAGKGVLDGVSLGVGTLVPAAPFAKTLLSRVASGAASNIAIGAVQRGTTAEWLEQRGYKDMVQQYKVWDATAMLADGVLGAAFGGLAHMGTAATPDSVDAALTARNAQHFREDTAPGIPTDIPSNVAHQRALETATDQINRGEPVDVANIDGVFDAHFIARDGSNFAEQPAEIAPHPVVESETIFQPEKTAAETATPEADPILRDINNADQVLAKLGDIAVRVEDESGNTQQRSAKEMLLEDEQAISHANNEAQGFMAAIECELRHGNQ</sequence>
<gene>
    <name evidence="1" type="ORF">ERS008530_04330</name>
</gene>
<organism evidence="1 2">
    <name type="scientific">Yersinia intermedia</name>
    <dbReference type="NCBI Taxonomy" id="631"/>
    <lineage>
        <taxon>Bacteria</taxon>
        <taxon>Pseudomonadati</taxon>
        <taxon>Pseudomonadota</taxon>
        <taxon>Gammaproteobacteria</taxon>
        <taxon>Enterobacterales</taxon>
        <taxon>Yersiniaceae</taxon>
        <taxon>Yersinia</taxon>
    </lineage>
</organism>
<dbReference type="AlphaFoldDB" id="A0A0T9N0P6"/>
<protein>
    <submittedName>
        <fullName evidence="1">Uncharacterized protein</fullName>
    </submittedName>
</protein>
<name>A0A0T9N0P6_YERIN</name>
<dbReference type="EMBL" id="CPZJ01000025">
    <property type="protein sequence ID" value="CNG65747.1"/>
    <property type="molecule type" value="Genomic_DNA"/>
</dbReference>
<dbReference type="Proteomes" id="UP000038750">
    <property type="component" value="Unassembled WGS sequence"/>
</dbReference>
<dbReference type="RefSeq" id="WP_050074683.1">
    <property type="nucleotide sequence ID" value="NZ_CPZJ01000025.1"/>
</dbReference>